<protein>
    <recommendedName>
        <fullName evidence="4">Invasion protein IalB</fullName>
    </recommendedName>
</protein>
<keyword evidence="1" id="KW-0732">Signal</keyword>
<dbReference type="RefSeq" id="WP_231088453.1">
    <property type="nucleotide sequence ID" value="NZ_CP088014.1"/>
</dbReference>
<proteinExistence type="predicted"/>
<evidence type="ECO:0008006" key="4">
    <source>
        <dbReference type="Google" id="ProtNLM"/>
    </source>
</evidence>
<organism evidence="2 3">
    <name type="scientific">Bradyrhizobium daqingense</name>
    <dbReference type="NCBI Taxonomy" id="993502"/>
    <lineage>
        <taxon>Bacteria</taxon>
        <taxon>Pseudomonadati</taxon>
        <taxon>Pseudomonadota</taxon>
        <taxon>Alphaproteobacteria</taxon>
        <taxon>Hyphomicrobiales</taxon>
        <taxon>Nitrobacteraceae</taxon>
        <taxon>Bradyrhizobium</taxon>
    </lineage>
</organism>
<dbReference type="EMBL" id="VLKL01000002">
    <property type="protein sequence ID" value="TWI09655.1"/>
    <property type="molecule type" value="Genomic_DNA"/>
</dbReference>
<feature type="chain" id="PRO_5021866122" description="Invasion protein IalB" evidence="1">
    <location>
        <begin position="24"/>
        <end position="181"/>
    </location>
</feature>
<sequence>MRFYARSLLLLAALVLVAGSAFAQSTPAPQSAAPRPPVSVKGWRYELRPNDVHMFLCDRPGCGAQTRVSYRLYAPGNSMTLEQFREEQTQIAKVLEQRTPGQKISILAIDGDSGTSVPCMFKAAAAYGEAGRHEGISGQRLVFGRTGAASVISSAATEKASSDNFAQFAVAVMLLLAPASR</sequence>
<evidence type="ECO:0000256" key="1">
    <source>
        <dbReference type="SAM" id="SignalP"/>
    </source>
</evidence>
<dbReference type="Proteomes" id="UP000317176">
    <property type="component" value="Unassembled WGS sequence"/>
</dbReference>
<name>A0A562LPW0_9BRAD</name>
<dbReference type="AlphaFoldDB" id="A0A562LPW0"/>
<reference evidence="2 3" key="1">
    <citation type="journal article" date="2015" name="Stand. Genomic Sci.">
        <title>Genomic Encyclopedia of Bacterial and Archaeal Type Strains, Phase III: the genomes of soil and plant-associated and newly described type strains.</title>
        <authorList>
            <person name="Whitman W.B."/>
            <person name="Woyke T."/>
            <person name="Klenk H.P."/>
            <person name="Zhou Y."/>
            <person name="Lilburn T.G."/>
            <person name="Beck B.J."/>
            <person name="De Vos P."/>
            <person name="Vandamme P."/>
            <person name="Eisen J.A."/>
            <person name="Garrity G."/>
            <person name="Hugenholtz P."/>
            <person name="Kyrpides N.C."/>
        </authorList>
    </citation>
    <scope>NUCLEOTIDE SEQUENCE [LARGE SCALE GENOMIC DNA]</scope>
    <source>
        <strain evidence="2 3">CGMCC 1.10947</strain>
    </source>
</reference>
<evidence type="ECO:0000313" key="3">
    <source>
        <dbReference type="Proteomes" id="UP000317176"/>
    </source>
</evidence>
<feature type="signal peptide" evidence="1">
    <location>
        <begin position="1"/>
        <end position="23"/>
    </location>
</feature>
<gene>
    <name evidence="2" type="ORF">IQ17_00732</name>
</gene>
<comment type="caution">
    <text evidence="2">The sequence shown here is derived from an EMBL/GenBank/DDBJ whole genome shotgun (WGS) entry which is preliminary data.</text>
</comment>
<keyword evidence="3" id="KW-1185">Reference proteome</keyword>
<accession>A0A562LPW0</accession>
<evidence type="ECO:0000313" key="2">
    <source>
        <dbReference type="EMBL" id="TWI09655.1"/>
    </source>
</evidence>